<gene>
    <name evidence="1" type="ORF">Mucpa_5633</name>
</gene>
<dbReference type="HOGENOM" id="CLU_079317_0_0_10"/>
<organism evidence="1 2">
    <name type="scientific">Mucilaginibacter paludis DSM 18603</name>
    <dbReference type="NCBI Taxonomy" id="714943"/>
    <lineage>
        <taxon>Bacteria</taxon>
        <taxon>Pseudomonadati</taxon>
        <taxon>Bacteroidota</taxon>
        <taxon>Sphingobacteriia</taxon>
        <taxon>Sphingobacteriales</taxon>
        <taxon>Sphingobacteriaceae</taxon>
        <taxon>Mucilaginibacter</taxon>
    </lineage>
</organism>
<keyword evidence="2" id="KW-1185">Reference proteome</keyword>
<evidence type="ECO:0000313" key="2">
    <source>
        <dbReference type="Proteomes" id="UP000002774"/>
    </source>
</evidence>
<dbReference type="eggNOG" id="ENOG5033VWS">
    <property type="taxonomic scope" value="Bacteria"/>
</dbReference>
<proteinExistence type="predicted"/>
<dbReference type="AlphaFoldDB" id="H1Y167"/>
<dbReference type="EMBL" id="CM001403">
    <property type="protein sequence ID" value="EHQ29702.1"/>
    <property type="molecule type" value="Genomic_DNA"/>
</dbReference>
<name>H1Y167_9SPHI</name>
<protein>
    <submittedName>
        <fullName evidence="1">Tetracycline regulation of excision, RteC</fullName>
    </submittedName>
</protein>
<dbReference type="STRING" id="714943.Mucpa_5633"/>
<sequence>MTPRVFVDINSIVPMENVKDFEEMYVELENQLGLIAEREQRPLQKMVATLTAIRAVLQDLREKVLAAGFDGTAAEISFFKVTKPRFFSLQILETELYHLENCRKAVTLDELRSYYGDELKSIGRFFNQYAFQYEYYRMKADELDGLCFVRGAALQSMLVTDLPDNDPEFTTAWDYLFAKFRALEMLRDHILHLLEGLNGQGADLGFIRPGRKAVPLKWTGDTIHAVELGYSIWVSDQVNGGDAELADVMHWLSTTLDVDLSRYTRLFVEIKARKILSKTKFLDLMKDAVMRYMNQGDAYKPVRKAKRIP</sequence>
<reference evidence="1" key="1">
    <citation type="submission" date="2011-09" db="EMBL/GenBank/DDBJ databases">
        <title>The permanent draft genome of Mucilaginibacter paludis DSM 18603.</title>
        <authorList>
            <consortium name="US DOE Joint Genome Institute (JGI-PGF)"/>
            <person name="Lucas S."/>
            <person name="Han J."/>
            <person name="Lapidus A."/>
            <person name="Bruce D."/>
            <person name="Goodwin L."/>
            <person name="Pitluck S."/>
            <person name="Peters L."/>
            <person name="Kyrpides N."/>
            <person name="Mavromatis K."/>
            <person name="Ivanova N."/>
            <person name="Mikhailova N."/>
            <person name="Held B."/>
            <person name="Detter J.C."/>
            <person name="Tapia R."/>
            <person name="Han C."/>
            <person name="Land M."/>
            <person name="Hauser L."/>
            <person name="Markowitz V."/>
            <person name="Cheng J.-F."/>
            <person name="Hugenholtz P."/>
            <person name="Woyke T."/>
            <person name="Wu D."/>
            <person name="Tindall B."/>
            <person name="Brambilla E."/>
            <person name="Klenk H.-P."/>
            <person name="Eisen J.A."/>
        </authorList>
    </citation>
    <scope>NUCLEOTIDE SEQUENCE [LARGE SCALE GENOMIC DNA]</scope>
    <source>
        <strain evidence="1">DSM 18603</strain>
    </source>
</reference>
<dbReference type="Pfam" id="PF09357">
    <property type="entry name" value="RteC"/>
    <property type="match status" value="1"/>
</dbReference>
<dbReference type="InterPro" id="IPR018534">
    <property type="entry name" value="Tet_reg_excision_RteC"/>
</dbReference>
<dbReference type="Proteomes" id="UP000002774">
    <property type="component" value="Chromosome"/>
</dbReference>
<accession>H1Y167</accession>
<evidence type="ECO:0000313" key="1">
    <source>
        <dbReference type="EMBL" id="EHQ29702.1"/>
    </source>
</evidence>